<dbReference type="RefSeq" id="WP_012933999.1">
    <property type="nucleotide sequence ID" value="NC_013739.1"/>
</dbReference>
<dbReference type="eggNOG" id="COG2197">
    <property type="taxonomic scope" value="Bacteria"/>
</dbReference>
<dbReference type="SMART" id="SM00448">
    <property type="entry name" value="REC"/>
    <property type="match status" value="1"/>
</dbReference>
<gene>
    <name evidence="8" type="ordered locus">Cwoe_2526</name>
</gene>
<dbReference type="PROSITE" id="PS50043">
    <property type="entry name" value="HTH_LUXR_2"/>
    <property type="match status" value="1"/>
</dbReference>
<dbReference type="GO" id="GO:0000160">
    <property type="term" value="P:phosphorelay signal transduction system"/>
    <property type="evidence" value="ECO:0007669"/>
    <property type="project" value="InterPro"/>
</dbReference>
<reference evidence="8 9" key="1">
    <citation type="journal article" date="2010" name="Stand. Genomic Sci.">
        <title>Complete genome sequence of Conexibacter woesei type strain (ID131577).</title>
        <authorList>
            <person name="Pukall R."/>
            <person name="Lapidus A."/>
            <person name="Glavina Del Rio T."/>
            <person name="Copeland A."/>
            <person name="Tice H."/>
            <person name="Cheng J.-F."/>
            <person name="Lucas S."/>
            <person name="Chen F."/>
            <person name="Nolan M."/>
            <person name="Bruce D."/>
            <person name="Goodwin L."/>
            <person name="Pitluck S."/>
            <person name="Mavromatis K."/>
            <person name="Ivanova N."/>
            <person name="Ovchinnikova G."/>
            <person name="Pati A."/>
            <person name="Chen A."/>
            <person name="Palaniappan K."/>
            <person name="Land M."/>
            <person name="Hauser L."/>
            <person name="Chang Y.-J."/>
            <person name="Jeffries C.D."/>
            <person name="Chain P."/>
            <person name="Meincke L."/>
            <person name="Sims D."/>
            <person name="Brettin T."/>
            <person name="Detter J.C."/>
            <person name="Rohde M."/>
            <person name="Goeker M."/>
            <person name="Bristow J."/>
            <person name="Eisen J.A."/>
            <person name="Markowitz V."/>
            <person name="Kyrpides N.C."/>
            <person name="Klenk H.-P."/>
            <person name="Hugenholtz P."/>
        </authorList>
    </citation>
    <scope>NUCLEOTIDE SEQUENCE [LARGE SCALE GENOMIC DNA]</scope>
    <source>
        <strain evidence="9">DSM 14684 / CIP 108061 / JCM 11494 / NBRC 100937 / ID131577</strain>
    </source>
</reference>
<organism evidence="8 9">
    <name type="scientific">Conexibacter woesei (strain DSM 14684 / CCUG 47730 / CIP 108061 / JCM 11494 / NBRC 100937 / ID131577)</name>
    <dbReference type="NCBI Taxonomy" id="469383"/>
    <lineage>
        <taxon>Bacteria</taxon>
        <taxon>Bacillati</taxon>
        <taxon>Actinomycetota</taxon>
        <taxon>Thermoleophilia</taxon>
        <taxon>Solirubrobacterales</taxon>
        <taxon>Conexibacteraceae</taxon>
        <taxon>Conexibacter</taxon>
    </lineage>
</organism>
<dbReference type="GO" id="GO:0006355">
    <property type="term" value="P:regulation of DNA-templated transcription"/>
    <property type="evidence" value="ECO:0007669"/>
    <property type="project" value="InterPro"/>
</dbReference>
<evidence type="ECO:0000259" key="7">
    <source>
        <dbReference type="PROSITE" id="PS50110"/>
    </source>
</evidence>
<evidence type="ECO:0000256" key="5">
    <source>
        <dbReference type="PROSITE-ProRule" id="PRU00169"/>
    </source>
</evidence>
<dbReference type="InterPro" id="IPR001789">
    <property type="entry name" value="Sig_transdc_resp-reg_receiver"/>
</dbReference>
<keyword evidence="1 5" id="KW-0597">Phosphoprotein</keyword>
<dbReference type="InterPro" id="IPR011006">
    <property type="entry name" value="CheY-like_superfamily"/>
</dbReference>
<evidence type="ECO:0000256" key="2">
    <source>
        <dbReference type="ARBA" id="ARBA00023015"/>
    </source>
</evidence>
<evidence type="ECO:0000259" key="6">
    <source>
        <dbReference type="PROSITE" id="PS50043"/>
    </source>
</evidence>
<evidence type="ECO:0000256" key="4">
    <source>
        <dbReference type="ARBA" id="ARBA00023163"/>
    </source>
</evidence>
<name>D3F8I4_CONWI</name>
<keyword evidence="2" id="KW-0805">Transcription regulation</keyword>
<dbReference type="Pfam" id="PF00196">
    <property type="entry name" value="GerE"/>
    <property type="match status" value="1"/>
</dbReference>
<reference evidence="9" key="2">
    <citation type="submission" date="2010-01" db="EMBL/GenBank/DDBJ databases">
        <title>The complete genome of Conexibacter woesei DSM 14684.</title>
        <authorList>
            <consortium name="US DOE Joint Genome Institute (JGI-PGF)"/>
            <person name="Lucas S."/>
            <person name="Copeland A."/>
            <person name="Lapidus A."/>
            <person name="Glavina del Rio T."/>
            <person name="Dalin E."/>
            <person name="Tice H."/>
            <person name="Bruce D."/>
            <person name="Goodwin L."/>
            <person name="Pitluck S."/>
            <person name="Kyrpides N."/>
            <person name="Mavromatis K."/>
            <person name="Ivanova N."/>
            <person name="Mikhailova N."/>
            <person name="Chertkov O."/>
            <person name="Brettin T."/>
            <person name="Detter J.C."/>
            <person name="Han C."/>
            <person name="Larimer F."/>
            <person name="Land M."/>
            <person name="Hauser L."/>
            <person name="Markowitz V."/>
            <person name="Cheng J.-F."/>
            <person name="Hugenholtz P."/>
            <person name="Woyke T."/>
            <person name="Wu D."/>
            <person name="Pukall R."/>
            <person name="Steenblock K."/>
            <person name="Schneider S."/>
            <person name="Klenk H.-P."/>
            <person name="Eisen J.A."/>
        </authorList>
    </citation>
    <scope>NUCLEOTIDE SEQUENCE [LARGE SCALE GENOMIC DNA]</scope>
    <source>
        <strain evidence="9">DSM 14684 / CIP 108061 / JCM 11494 / NBRC 100937 / ID131577</strain>
    </source>
</reference>
<dbReference type="EMBL" id="CP001854">
    <property type="protein sequence ID" value="ADB50948.1"/>
    <property type="molecule type" value="Genomic_DNA"/>
</dbReference>
<dbReference type="PROSITE" id="PS50110">
    <property type="entry name" value="RESPONSE_REGULATORY"/>
    <property type="match status" value="1"/>
</dbReference>
<feature type="domain" description="HTH luxR-type" evidence="6">
    <location>
        <begin position="152"/>
        <end position="217"/>
    </location>
</feature>
<keyword evidence="3" id="KW-0238">DNA-binding</keyword>
<accession>D3F8I4</accession>
<dbReference type="Proteomes" id="UP000008229">
    <property type="component" value="Chromosome"/>
</dbReference>
<dbReference type="Pfam" id="PF00072">
    <property type="entry name" value="Response_reg"/>
    <property type="match status" value="1"/>
</dbReference>
<protein>
    <submittedName>
        <fullName evidence="8">Two component transcriptional regulator, LuxR family</fullName>
    </submittedName>
</protein>
<dbReference type="Gene3D" id="3.40.50.2300">
    <property type="match status" value="1"/>
</dbReference>
<dbReference type="SMART" id="SM00421">
    <property type="entry name" value="HTH_LUXR"/>
    <property type="match status" value="1"/>
</dbReference>
<evidence type="ECO:0000256" key="3">
    <source>
        <dbReference type="ARBA" id="ARBA00023125"/>
    </source>
</evidence>
<keyword evidence="9" id="KW-1185">Reference proteome</keyword>
<keyword evidence="4" id="KW-0804">Transcription</keyword>
<evidence type="ECO:0000256" key="1">
    <source>
        <dbReference type="ARBA" id="ARBA00022553"/>
    </source>
</evidence>
<dbReference type="HOGENOM" id="CLU_000445_90_1_11"/>
<feature type="modified residue" description="4-aspartylphosphate" evidence="5">
    <location>
        <position position="58"/>
    </location>
</feature>
<dbReference type="STRING" id="469383.Cwoe_2526"/>
<dbReference type="PANTHER" id="PTHR43214">
    <property type="entry name" value="TWO-COMPONENT RESPONSE REGULATOR"/>
    <property type="match status" value="1"/>
</dbReference>
<dbReference type="AlphaFoldDB" id="D3F8I4"/>
<dbReference type="KEGG" id="cwo:Cwoe_2526"/>
<dbReference type="InterPro" id="IPR039420">
    <property type="entry name" value="WalR-like"/>
</dbReference>
<evidence type="ECO:0000313" key="9">
    <source>
        <dbReference type="Proteomes" id="UP000008229"/>
    </source>
</evidence>
<dbReference type="PRINTS" id="PR00038">
    <property type="entry name" value="HTHLUXR"/>
</dbReference>
<dbReference type="CDD" id="cd06170">
    <property type="entry name" value="LuxR_C_like"/>
    <property type="match status" value="1"/>
</dbReference>
<dbReference type="GO" id="GO:0003677">
    <property type="term" value="F:DNA binding"/>
    <property type="evidence" value="ECO:0007669"/>
    <property type="project" value="UniProtKB-KW"/>
</dbReference>
<sequence>MTAAEGARVLLADQQPVTRLGARIALEQGGLAVVAEAVDRHEAVAAARRLAVDVCLLDVDLPGGAIAAVGDIAGTTLRTRVIMLAARRSDDDLLASLRAGAIGYLLKDIGPVQLARAVRGALRGEAPLSRVLVARVVEELQIRSGARRVRLDDGGVVTLSPRESAVLELLRRGLTTKQIAQHLGVSPVTVRRHLSMTAQRLGVDGRDAALQLTSPVAAP</sequence>
<dbReference type="PANTHER" id="PTHR43214:SF24">
    <property type="entry name" value="TRANSCRIPTIONAL REGULATORY PROTEIN NARL-RELATED"/>
    <property type="match status" value="1"/>
</dbReference>
<proteinExistence type="predicted"/>
<feature type="domain" description="Response regulatory" evidence="7">
    <location>
        <begin position="8"/>
        <end position="122"/>
    </location>
</feature>
<dbReference type="SUPFAM" id="SSF52172">
    <property type="entry name" value="CheY-like"/>
    <property type="match status" value="1"/>
</dbReference>
<dbReference type="CDD" id="cd17535">
    <property type="entry name" value="REC_NarL-like"/>
    <property type="match status" value="1"/>
</dbReference>
<dbReference type="InterPro" id="IPR000792">
    <property type="entry name" value="Tscrpt_reg_LuxR_C"/>
</dbReference>
<evidence type="ECO:0000313" key="8">
    <source>
        <dbReference type="EMBL" id="ADB50948.1"/>
    </source>
</evidence>
<dbReference type="InterPro" id="IPR058245">
    <property type="entry name" value="NreC/VraR/RcsB-like_REC"/>
</dbReference>